<organism evidence="2 3">
    <name type="scientific">Podospora appendiculata</name>
    <dbReference type="NCBI Taxonomy" id="314037"/>
    <lineage>
        <taxon>Eukaryota</taxon>
        <taxon>Fungi</taxon>
        <taxon>Dikarya</taxon>
        <taxon>Ascomycota</taxon>
        <taxon>Pezizomycotina</taxon>
        <taxon>Sordariomycetes</taxon>
        <taxon>Sordariomycetidae</taxon>
        <taxon>Sordariales</taxon>
        <taxon>Podosporaceae</taxon>
        <taxon>Podospora</taxon>
    </lineage>
</organism>
<gene>
    <name evidence="2" type="ORF">B0T22DRAFT_196813</name>
</gene>
<sequence length="241" mass="25212">MATLPTEHPSLSLHLTDRALTPIISSSSSTTTTTTTNPAPSTSSSSSTTPFPAWTDDPDPDVDPRPETNQATALAVLTATAIAAQNATSRLGFGTAIRIMVELGSSRPVVLSSFLDHPPSLPLAPKNDTGAGAPTTNGGSQQGVLASHGLSSSASRPRTSGERSKTLDSRRQHDDYPELSDGTGQSSQSLPPMLVAVVVAPDAEHAGEARRAASKLERVGLFFQQAWLEEQRQALGDAYED</sequence>
<feature type="region of interest" description="Disordered" evidence="1">
    <location>
        <begin position="22"/>
        <end position="67"/>
    </location>
</feature>
<feature type="compositionally biased region" description="Low complexity" evidence="1">
    <location>
        <begin position="22"/>
        <end position="50"/>
    </location>
</feature>
<feature type="region of interest" description="Disordered" evidence="1">
    <location>
        <begin position="121"/>
        <end position="190"/>
    </location>
</feature>
<name>A0AAE0X497_9PEZI</name>
<accession>A0AAE0X497</accession>
<dbReference type="EMBL" id="JAULSO010000003">
    <property type="protein sequence ID" value="KAK3684747.1"/>
    <property type="molecule type" value="Genomic_DNA"/>
</dbReference>
<evidence type="ECO:0000256" key="1">
    <source>
        <dbReference type="SAM" id="MobiDB-lite"/>
    </source>
</evidence>
<feature type="compositionally biased region" description="Polar residues" evidence="1">
    <location>
        <begin position="134"/>
        <end position="158"/>
    </location>
</feature>
<comment type="caution">
    <text evidence="2">The sequence shown here is derived from an EMBL/GenBank/DDBJ whole genome shotgun (WGS) entry which is preliminary data.</text>
</comment>
<evidence type="ECO:0000313" key="2">
    <source>
        <dbReference type="EMBL" id="KAK3684747.1"/>
    </source>
</evidence>
<proteinExistence type="predicted"/>
<reference evidence="2" key="2">
    <citation type="submission" date="2023-06" db="EMBL/GenBank/DDBJ databases">
        <authorList>
            <consortium name="Lawrence Berkeley National Laboratory"/>
            <person name="Haridas S."/>
            <person name="Hensen N."/>
            <person name="Bonometti L."/>
            <person name="Westerberg I."/>
            <person name="Brannstrom I.O."/>
            <person name="Guillou S."/>
            <person name="Cros-Aarteil S."/>
            <person name="Calhoun S."/>
            <person name="Kuo A."/>
            <person name="Mondo S."/>
            <person name="Pangilinan J."/>
            <person name="Riley R."/>
            <person name="Labutti K."/>
            <person name="Andreopoulos B."/>
            <person name="Lipzen A."/>
            <person name="Chen C."/>
            <person name="Yanf M."/>
            <person name="Daum C."/>
            <person name="Ng V."/>
            <person name="Clum A."/>
            <person name="Steindorff A."/>
            <person name="Ohm R."/>
            <person name="Martin F."/>
            <person name="Silar P."/>
            <person name="Natvig D."/>
            <person name="Lalanne C."/>
            <person name="Gautier V."/>
            <person name="Ament-Velasquez S.L."/>
            <person name="Kruys A."/>
            <person name="Hutchinson M.I."/>
            <person name="Powell A.J."/>
            <person name="Barry K."/>
            <person name="Miller A.N."/>
            <person name="Grigoriev I.V."/>
            <person name="Debuchy R."/>
            <person name="Gladieux P."/>
            <person name="Thoren M.H."/>
            <person name="Johannesson H."/>
        </authorList>
    </citation>
    <scope>NUCLEOTIDE SEQUENCE</scope>
    <source>
        <strain evidence="2">CBS 314.62</strain>
    </source>
</reference>
<protein>
    <submittedName>
        <fullName evidence="2">Uncharacterized protein</fullName>
    </submittedName>
</protein>
<reference evidence="2" key="1">
    <citation type="journal article" date="2023" name="Mol. Phylogenet. Evol.">
        <title>Genome-scale phylogeny and comparative genomics of the fungal order Sordariales.</title>
        <authorList>
            <person name="Hensen N."/>
            <person name="Bonometti L."/>
            <person name="Westerberg I."/>
            <person name="Brannstrom I.O."/>
            <person name="Guillou S."/>
            <person name="Cros-Aarteil S."/>
            <person name="Calhoun S."/>
            <person name="Haridas S."/>
            <person name="Kuo A."/>
            <person name="Mondo S."/>
            <person name="Pangilinan J."/>
            <person name="Riley R."/>
            <person name="LaButti K."/>
            <person name="Andreopoulos B."/>
            <person name="Lipzen A."/>
            <person name="Chen C."/>
            <person name="Yan M."/>
            <person name="Daum C."/>
            <person name="Ng V."/>
            <person name="Clum A."/>
            <person name="Steindorff A."/>
            <person name="Ohm R.A."/>
            <person name="Martin F."/>
            <person name="Silar P."/>
            <person name="Natvig D.O."/>
            <person name="Lalanne C."/>
            <person name="Gautier V."/>
            <person name="Ament-Velasquez S.L."/>
            <person name="Kruys A."/>
            <person name="Hutchinson M.I."/>
            <person name="Powell A.J."/>
            <person name="Barry K."/>
            <person name="Miller A.N."/>
            <person name="Grigoriev I.V."/>
            <person name="Debuchy R."/>
            <person name="Gladieux P."/>
            <person name="Hiltunen Thoren M."/>
            <person name="Johannesson H."/>
        </authorList>
    </citation>
    <scope>NUCLEOTIDE SEQUENCE</scope>
    <source>
        <strain evidence="2">CBS 314.62</strain>
    </source>
</reference>
<dbReference type="AlphaFoldDB" id="A0AAE0X497"/>
<feature type="compositionally biased region" description="Basic and acidic residues" evidence="1">
    <location>
        <begin position="159"/>
        <end position="176"/>
    </location>
</feature>
<dbReference type="Pfam" id="PF17233">
    <property type="entry name" value="DUF5308"/>
    <property type="match status" value="1"/>
</dbReference>
<dbReference type="InterPro" id="IPR035186">
    <property type="entry name" value="DUF5308"/>
</dbReference>
<evidence type="ECO:0000313" key="3">
    <source>
        <dbReference type="Proteomes" id="UP001270362"/>
    </source>
</evidence>
<keyword evidence="3" id="KW-1185">Reference proteome</keyword>
<dbReference type="Proteomes" id="UP001270362">
    <property type="component" value="Unassembled WGS sequence"/>
</dbReference>